<dbReference type="Gene3D" id="2.30.30.40">
    <property type="entry name" value="SH3 Domains"/>
    <property type="match status" value="1"/>
</dbReference>
<dbReference type="InterPro" id="IPR003646">
    <property type="entry name" value="SH3-like_bac-type"/>
</dbReference>
<name>A0ABV2DAP4_9HYPH</name>
<accession>A0ABV2DAP4</accession>
<evidence type="ECO:0000313" key="4">
    <source>
        <dbReference type="Proteomes" id="UP001548832"/>
    </source>
</evidence>
<dbReference type="Proteomes" id="UP001548832">
    <property type="component" value="Unassembled WGS sequence"/>
</dbReference>
<proteinExistence type="predicted"/>
<evidence type="ECO:0000313" key="3">
    <source>
        <dbReference type="EMBL" id="MET2827069.1"/>
    </source>
</evidence>
<keyword evidence="4" id="KW-1185">Reference proteome</keyword>
<comment type="caution">
    <text evidence="3">The sequence shown here is derived from an EMBL/GenBank/DDBJ whole genome shotgun (WGS) entry which is preliminary data.</text>
</comment>
<protein>
    <submittedName>
        <fullName evidence="3">SH3 domain-containing protein</fullName>
    </submittedName>
</protein>
<sequence>MSFQATYISAVAALAAGLSFGAPAPAVAQYCDGTVHGLSGRYNLATGSGFLAVRTQPNSSSRMVGQLFNGDHTEILDRRGNWYRVEIGGISGWANARWLYNDCGY</sequence>
<feature type="signal peptide" evidence="1">
    <location>
        <begin position="1"/>
        <end position="28"/>
    </location>
</feature>
<organism evidence="3 4">
    <name type="scientific">Mesorhizobium shangrilense</name>
    <dbReference type="NCBI Taxonomy" id="460060"/>
    <lineage>
        <taxon>Bacteria</taxon>
        <taxon>Pseudomonadati</taxon>
        <taxon>Pseudomonadota</taxon>
        <taxon>Alphaproteobacteria</taxon>
        <taxon>Hyphomicrobiales</taxon>
        <taxon>Phyllobacteriaceae</taxon>
        <taxon>Mesorhizobium</taxon>
    </lineage>
</organism>
<dbReference type="Pfam" id="PF08239">
    <property type="entry name" value="SH3_3"/>
    <property type="match status" value="1"/>
</dbReference>
<feature type="domain" description="SH3b" evidence="2">
    <location>
        <begin position="50"/>
        <end position="99"/>
    </location>
</feature>
<gene>
    <name evidence="3" type="ORF">ABVQ20_08790</name>
</gene>
<keyword evidence="1" id="KW-0732">Signal</keyword>
<evidence type="ECO:0000259" key="2">
    <source>
        <dbReference type="Pfam" id="PF08239"/>
    </source>
</evidence>
<dbReference type="RefSeq" id="WP_354459119.1">
    <property type="nucleotide sequence ID" value="NZ_JBEWSZ010000001.1"/>
</dbReference>
<evidence type="ECO:0000256" key="1">
    <source>
        <dbReference type="SAM" id="SignalP"/>
    </source>
</evidence>
<reference evidence="3 4" key="1">
    <citation type="submission" date="2024-06" db="EMBL/GenBank/DDBJ databases">
        <authorList>
            <person name="Kim D.-U."/>
        </authorList>
    </citation>
    <scope>NUCLEOTIDE SEQUENCE [LARGE SCALE GENOMIC DNA]</scope>
    <source>
        <strain evidence="3 4">KACC15460</strain>
    </source>
</reference>
<feature type="chain" id="PRO_5046435975" evidence="1">
    <location>
        <begin position="29"/>
        <end position="105"/>
    </location>
</feature>
<dbReference type="EMBL" id="JBEWSZ010000001">
    <property type="protein sequence ID" value="MET2827069.1"/>
    <property type="molecule type" value="Genomic_DNA"/>
</dbReference>